<dbReference type="PANTHER" id="PTHR35807">
    <property type="entry name" value="TRANSCRIPTIONAL REGULATOR REDD-RELATED"/>
    <property type="match status" value="1"/>
</dbReference>
<feature type="domain" description="Bacterial transcriptional activator" evidence="1">
    <location>
        <begin position="111"/>
        <end position="253"/>
    </location>
</feature>
<gene>
    <name evidence="2" type="ORF">SAMN05216529_103244</name>
</gene>
<dbReference type="SUPFAM" id="SSF55073">
    <property type="entry name" value="Nucleotide cyclase"/>
    <property type="match status" value="1"/>
</dbReference>
<dbReference type="InterPro" id="IPR005158">
    <property type="entry name" value="BTAD"/>
</dbReference>
<organism evidence="2 3">
    <name type="scientific">Faecalicatena contorta</name>
    <dbReference type="NCBI Taxonomy" id="39482"/>
    <lineage>
        <taxon>Bacteria</taxon>
        <taxon>Bacillati</taxon>
        <taxon>Bacillota</taxon>
        <taxon>Clostridia</taxon>
        <taxon>Lachnospirales</taxon>
        <taxon>Lachnospiraceae</taxon>
        <taxon>Faecalicatena</taxon>
    </lineage>
</organism>
<dbReference type="GO" id="GO:0003677">
    <property type="term" value="F:DNA binding"/>
    <property type="evidence" value="ECO:0007669"/>
    <property type="project" value="UniProtKB-KW"/>
</dbReference>
<evidence type="ECO:0000313" key="3">
    <source>
        <dbReference type="Proteomes" id="UP000254051"/>
    </source>
</evidence>
<keyword evidence="2" id="KW-0238">DNA-binding</keyword>
<dbReference type="GO" id="GO:0006355">
    <property type="term" value="P:regulation of DNA-templated transcription"/>
    <property type="evidence" value="ECO:0007669"/>
    <property type="project" value="InterPro"/>
</dbReference>
<name>A0A315ZZ43_9FIRM</name>
<dbReference type="Gene3D" id="1.25.40.10">
    <property type="entry name" value="Tetratricopeptide repeat domain"/>
    <property type="match status" value="1"/>
</dbReference>
<evidence type="ECO:0000313" key="2">
    <source>
        <dbReference type="EMBL" id="SUQ13514.1"/>
    </source>
</evidence>
<sequence>MTVSKVKRVHIQLFGKFKMKDGKEVIDESGIHSNMMMKLLAYIICHRQKEITVQELSENLWLDETSANPAGALKNLMYRLRSRLRKEWGQDNLILTGHGCYRWNPEIAVSVDAEEFEEYYKMALKTKNLEEKSDLEQKAVDLYKGKFLPGLSNEHWVMSLSAYYHSIYLDVVKEVAFFFEKNRMFTRMEEILQRATIIETLDEELYCLLLRAMLGGDKQSLALTRYVEIAELLYDNLGVRPCMELQEIYNGMMKRHHEYEPDINAIQQKLKREQEGKGAFLCEYGIFTKIYELETRRYERFKIPVYLSLLSLYPEERMKRGSSFYLKVINSGMAQMQKILLNSLRYGDVITRYSVSQFLVMLPGCRCDDAKVVLERVQNNFYTGGKHVKVKIQYGLNEIEFD</sequence>
<dbReference type="SUPFAM" id="SSF46894">
    <property type="entry name" value="C-terminal effector domain of the bipartite response regulators"/>
    <property type="match status" value="1"/>
</dbReference>
<dbReference type="AlphaFoldDB" id="A0A315ZZ43"/>
<dbReference type="Pfam" id="PF03704">
    <property type="entry name" value="BTAD"/>
    <property type="match status" value="1"/>
</dbReference>
<dbReference type="Proteomes" id="UP000254051">
    <property type="component" value="Unassembled WGS sequence"/>
</dbReference>
<dbReference type="SUPFAM" id="SSF48452">
    <property type="entry name" value="TPR-like"/>
    <property type="match status" value="1"/>
</dbReference>
<dbReference type="RefSeq" id="WP_109709500.1">
    <property type="nucleotide sequence ID" value="NZ_QGDS01000003.1"/>
</dbReference>
<reference evidence="3" key="1">
    <citation type="submission" date="2017-07" db="EMBL/GenBank/DDBJ databases">
        <authorList>
            <person name="Varghese N."/>
            <person name="Submissions S."/>
        </authorList>
    </citation>
    <scope>NUCLEOTIDE SEQUENCE [LARGE SCALE GENOMIC DNA]</scope>
    <source>
        <strain evidence="3">NLAE-zl-C134</strain>
    </source>
</reference>
<accession>A0A315ZZ43</accession>
<dbReference type="InterPro" id="IPR036388">
    <property type="entry name" value="WH-like_DNA-bd_sf"/>
</dbReference>
<dbReference type="InterPro" id="IPR011990">
    <property type="entry name" value="TPR-like_helical_dom_sf"/>
</dbReference>
<dbReference type="InterPro" id="IPR043128">
    <property type="entry name" value="Rev_trsase/Diguanyl_cyclase"/>
</dbReference>
<keyword evidence="3" id="KW-1185">Reference proteome</keyword>
<dbReference type="SMART" id="SM01043">
    <property type="entry name" value="BTAD"/>
    <property type="match status" value="1"/>
</dbReference>
<dbReference type="OrthoDB" id="142950at2"/>
<dbReference type="Gene3D" id="1.10.10.10">
    <property type="entry name" value="Winged helix-like DNA-binding domain superfamily/Winged helix DNA-binding domain"/>
    <property type="match status" value="1"/>
</dbReference>
<dbReference type="Gene3D" id="3.30.70.270">
    <property type="match status" value="1"/>
</dbReference>
<dbReference type="InterPro" id="IPR051677">
    <property type="entry name" value="AfsR-DnrI-RedD_regulator"/>
</dbReference>
<dbReference type="InterPro" id="IPR016032">
    <property type="entry name" value="Sig_transdc_resp-reg_C-effctor"/>
</dbReference>
<proteinExistence type="predicted"/>
<dbReference type="EMBL" id="UHJJ01000003">
    <property type="protein sequence ID" value="SUQ13514.1"/>
    <property type="molecule type" value="Genomic_DNA"/>
</dbReference>
<evidence type="ECO:0000259" key="1">
    <source>
        <dbReference type="SMART" id="SM01043"/>
    </source>
</evidence>
<protein>
    <submittedName>
        <fullName evidence="2">DNA-binding transcriptional activator of the SARP family</fullName>
    </submittedName>
</protein>
<dbReference type="InterPro" id="IPR029787">
    <property type="entry name" value="Nucleotide_cyclase"/>
</dbReference>